<evidence type="ECO:0000259" key="3">
    <source>
        <dbReference type="Pfam" id="PF04773"/>
    </source>
</evidence>
<dbReference type="Proteomes" id="UP000261931">
    <property type="component" value="Unassembled WGS sequence"/>
</dbReference>
<gene>
    <name evidence="4" type="ORF">DY262_02755</name>
</gene>
<name>A0A372EQ67_9BURK</name>
<dbReference type="AlphaFoldDB" id="A0A372EQ67"/>
<sequence>MTPPISKDWWLAAALSTAALPTTMAQGPAASANRTGVVTAVAPGGTVTGNNEVMVVGSSVLPGQRLRTDANGQLHLLFLDQSALTLGPDSELTIDEFRFDPATRQGQIRLGLAKGVVRVVGGQISKTTATVIATPHGKIELLGGIALVDTSSDRTSGTFLFGQQMRATSSDGNTTTITRAGFGVDMSGNGVGTPQRTATTNLNAMLNRFESRPTGNTANGNPPPAPTGQLLSTGSLPGGASNPGGILANDRLKGIVDNNAGSNPSLTLRDLLGSSQVLQVS</sequence>
<evidence type="ECO:0000313" key="4">
    <source>
        <dbReference type="EMBL" id="RFP82758.1"/>
    </source>
</evidence>
<organism evidence="4 5">
    <name type="scientific">Hydrogenophaga borbori</name>
    <dbReference type="NCBI Taxonomy" id="2294117"/>
    <lineage>
        <taxon>Bacteria</taxon>
        <taxon>Pseudomonadati</taxon>
        <taxon>Pseudomonadota</taxon>
        <taxon>Betaproteobacteria</taxon>
        <taxon>Burkholderiales</taxon>
        <taxon>Comamonadaceae</taxon>
        <taxon>Hydrogenophaga</taxon>
    </lineage>
</organism>
<proteinExistence type="predicted"/>
<protein>
    <recommendedName>
        <fullName evidence="3">FecR protein domain-containing protein</fullName>
    </recommendedName>
</protein>
<accession>A0A372EQ67</accession>
<feature type="chain" id="PRO_5016811455" description="FecR protein domain-containing protein" evidence="2">
    <location>
        <begin position="26"/>
        <end position="281"/>
    </location>
</feature>
<keyword evidence="2" id="KW-0732">Signal</keyword>
<evidence type="ECO:0000256" key="2">
    <source>
        <dbReference type="SAM" id="SignalP"/>
    </source>
</evidence>
<dbReference type="RefSeq" id="WP_116957429.1">
    <property type="nucleotide sequence ID" value="NZ_QVLS01000001.1"/>
</dbReference>
<feature type="domain" description="FecR protein" evidence="3">
    <location>
        <begin position="65"/>
        <end position="158"/>
    </location>
</feature>
<evidence type="ECO:0000313" key="5">
    <source>
        <dbReference type="Proteomes" id="UP000261931"/>
    </source>
</evidence>
<reference evidence="4 5" key="1">
    <citation type="submission" date="2018-08" db="EMBL/GenBank/DDBJ databases">
        <title>Hydrogenophaga sp. LA-38 isolated from sludge.</title>
        <authorList>
            <person name="Im W.-T."/>
        </authorList>
    </citation>
    <scope>NUCLEOTIDE SEQUENCE [LARGE SCALE GENOMIC DNA]</scope>
    <source>
        <strain evidence="4 5">LA-38</strain>
    </source>
</reference>
<evidence type="ECO:0000256" key="1">
    <source>
        <dbReference type="SAM" id="MobiDB-lite"/>
    </source>
</evidence>
<keyword evidence="5" id="KW-1185">Reference proteome</keyword>
<feature type="signal peptide" evidence="2">
    <location>
        <begin position="1"/>
        <end position="25"/>
    </location>
</feature>
<feature type="region of interest" description="Disordered" evidence="1">
    <location>
        <begin position="210"/>
        <end position="245"/>
    </location>
</feature>
<dbReference type="Pfam" id="PF04773">
    <property type="entry name" value="FecR"/>
    <property type="match status" value="1"/>
</dbReference>
<dbReference type="InterPro" id="IPR006860">
    <property type="entry name" value="FecR"/>
</dbReference>
<comment type="caution">
    <text evidence="4">The sequence shown here is derived from an EMBL/GenBank/DDBJ whole genome shotgun (WGS) entry which is preliminary data.</text>
</comment>
<dbReference type="EMBL" id="QVLS01000001">
    <property type="protein sequence ID" value="RFP82758.1"/>
    <property type="molecule type" value="Genomic_DNA"/>
</dbReference>